<evidence type="ECO:0000256" key="1">
    <source>
        <dbReference type="SAM" id="MobiDB-lite"/>
    </source>
</evidence>
<evidence type="ECO:0000313" key="3">
    <source>
        <dbReference type="Proteomes" id="UP000030686"/>
    </source>
</evidence>
<feature type="region of interest" description="Disordered" evidence="1">
    <location>
        <begin position="1"/>
        <end position="36"/>
    </location>
</feature>
<name>W6QDY0_PENRF</name>
<dbReference type="AlphaFoldDB" id="W6QDY0"/>
<accession>W6QDY0</accession>
<dbReference type="OrthoDB" id="10541907at2759"/>
<reference evidence="2" key="1">
    <citation type="journal article" date="2014" name="Nat. Commun.">
        <title>Multiple recent horizontal transfers of a large genomic region in cheese making fungi.</title>
        <authorList>
            <person name="Cheeseman K."/>
            <person name="Ropars J."/>
            <person name="Renault P."/>
            <person name="Dupont J."/>
            <person name="Gouzy J."/>
            <person name="Branca A."/>
            <person name="Abraham A.L."/>
            <person name="Ceppi M."/>
            <person name="Conseiller E."/>
            <person name="Debuchy R."/>
            <person name="Malagnac F."/>
            <person name="Goarin A."/>
            <person name="Silar P."/>
            <person name="Lacoste S."/>
            <person name="Sallet E."/>
            <person name="Bensimon A."/>
            <person name="Giraud T."/>
            <person name="Brygoo Y."/>
        </authorList>
    </citation>
    <scope>NUCLEOTIDE SEQUENCE [LARGE SCALE GENOMIC DNA]</scope>
    <source>
        <strain evidence="2">FM164</strain>
    </source>
</reference>
<gene>
    <name evidence="2" type="ORF">PROQFM164_S03g001660</name>
</gene>
<dbReference type="EMBL" id="HG792017">
    <property type="protein sequence ID" value="CDM34933.1"/>
    <property type="molecule type" value="Genomic_DNA"/>
</dbReference>
<protein>
    <submittedName>
        <fullName evidence="2">Genomic scaffold, ProqFM164S03</fullName>
    </submittedName>
</protein>
<sequence length="74" mass="7732">MTCSLTTIGRHHSISNGQEGTGKGLPQGKSVPGLLPKEGTIKEVSINGKVKAYIITPNPPAFPRLAGVEEPLDP</sequence>
<evidence type="ECO:0000313" key="2">
    <source>
        <dbReference type="EMBL" id="CDM34933.1"/>
    </source>
</evidence>
<dbReference type="Proteomes" id="UP000030686">
    <property type="component" value="Unassembled WGS sequence"/>
</dbReference>
<keyword evidence="3" id="KW-1185">Reference proteome</keyword>
<proteinExistence type="predicted"/>
<organism evidence="2 3">
    <name type="scientific">Penicillium roqueforti (strain FM164)</name>
    <dbReference type="NCBI Taxonomy" id="1365484"/>
    <lineage>
        <taxon>Eukaryota</taxon>
        <taxon>Fungi</taxon>
        <taxon>Dikarya</taxon>
        <taxon>Ascomycota</taxon>
        <taxon>Pezizomycotina</taxon>
        <taxon>Eurotiomycetes</taxon>
        <taxon>Eurotiomycetidae</taxon>
        <taxon>Eurotiales</taxon>
        <taxon>Aspergillaceae</taxon>
        <taxon>Penicillium</taxon>
    </lineage>
</organism>